<organism evidence="2 3">
    <name type="scientific">Rhizomicrobium palustre</name>
    <dbReference type="NCBI Taxonomy" id="189966"/>
    <lineage>
        <taxon>Bacteria</taxon>
        <taxon>Pseudomonadati</taxon>
        <taxon>Pseudomonadota</taxon>
        <taxon>Alphaproteobacteria</taxon>
        <taxon>Micropepsales</taxon>
        <taxon>Micropepsaceae</taxon>
        <taxon>Rhizomicrobium</taxon>
    </lineage>
</organism>
<sequence length="198" mass="21163">MNTRRHCLITMAAVASMSAAHASLAYEVLKRGPCPKLVPGKPDKVDFGHGLLIPMSKDAFHTLWEGDDRFIAYGHGFGQSEAAAMGQAEEAAIGTMKLYLLTLAFAPDRLMHIDGGGWVLKSGKTEDLVKGDVELKGRPVMPTTDTKFSYSANEAAGGDAGDETRGGGGAVHATTGWLIWKSDADLEYVRQHAHLLAP</sequence>
<dbReference type="AlphaFoldDB" id="A0A846N1F5"/>
<reference evidence="2 3" key="1">
    <citation type="submission" date="2020-03" db="EMBL/GenBank/DDBJ databases">
        <title>Genomic Encyclopedia of Type Strains, Phase IV (KMG-IV): sequencing the most valuable type-strain genomes for metagenomic binning, comparative biology and taxonomic classification.</title>
        <authorList>
            <person name="Goeker M."/>
        </authorList>
    </citation>
    <scope>NUCLEOTIDE SEQUENCE [LARGE SCALE GENOMIC DNA]</scope>
    <source>
        <strain evidence="2 3">DSM 19867</strain>
    </source>
</reference>
<evidence type="ECO:0000313" key="2">
    <source>
        <dbReference type="EMBL" id="NIK89768.1"/>
    </source>
</evidence>
<name>A0A846N1F5_9PROT</name>
<feature type="chain" id="PRO_5032666997" evidence="1">
    <location>
        <begin position="23"/>
        <end position="198"/>
    </location>
</feature>
<evidence type="ECO:0000256" key="1">
    <source>
        <dbReference type="SAM" id="SignalP"/>
    </source>
</evidence>
<gene>
    <name evidence="2" type="ORF">FHS83_003086</name>
</gene>
<feature type="signal peptide" evidence="1">
    <location>
        <begin position="1"/>
        <end position="22"/>
    </location>
</feature>
<proteinExistence type="predicted"/>
<dbReference type="EMBL" id="JAASRM010000001">
    <property type="protein sequence ID" value="NIK89768.1"/>
    <property type="molecule type" value="Genomic_DNA"/>
</dbReference>
<accession>A0A846N1F5</accession>
<comment type="caution">
    <text evidence="2">The sequence shown here is derived from an EMBL/GenBank/DDBJ whole genome shotgun (WGS) entry which is preliminary data.</text>
</comment>
<protein>
    <submittedName>
        <fullName evidence="2">Uncharacterized protein</fullName>
    </submittedName>
</protein>
<evidence type="ECO:0000313" key="3">
    <source>
        <dbReference type="Proteomes" id="UP000570514"/>
    </source>
</evidence>
<dbReference type="Proteomes" id="UP000570514">
    <property type="component" value="Unassembled WGS sequence"/>
</dbReference>
<dbReference type="RefSeq" id="WP_167083828.1">
    <property type="nucleotide sequence ID" value="NZ_BAAADC010000001.1"/>
</dbReference>
<keyword evidence="3" id="KW-1185">Reference proteome</keyword>
<keyword evidence="1" id="KW-0732">Signal</keyword>